<name>A0A0B7K3F3_BIOOC</name>
<dbReference type="EMBL" id="CDPU01000024">
    <property type="protein sequence ID" value="CEO51719.1"/>
    <property type="molecule type" value="Genomic_DNA"/>
</dbReference>
<evidence type="ECO:0000313" key="1">
    <source>
        <dbReference type="EMBL" id="CEO51719.1"/>
    </source>
</evidence>
<dbReference type="AlphaFoldDB" id="A0A0B7K3F3"/>
<organism evidence="1">
    <name type="scientific">Bionectria ochroleuca</name>
    <name type="common">Gliocladium roseum</name>
    <dbReference type="NCBI Taxonomy" id="29856"/>
    <lineage>
        <taxon>Eukaryota</taxon>
        <taxon>Fungi</taxon>
        <taxon>Dikarya</taxon>
        <taxon>Ascomycota</taxon>
        <taxon>Pezizomycotina</taxon>
        <taxon>Sordariomycetes</taxon>
        <taxon>Hypocreomycetidae</taxon>
        <taxon>Hypocreales</taxon>
        <taxon>Bionectriaceae</taxon>
        <taxon>Clonostachys</taxon>
    </lineage>
</organism>
<protein>
    <submittedName>
        <fullName evidence="1">Uncharacterized protein</fullName>
    </submittedName>
</protein>
<sequence length="121" mass="13145">MSKFTTVSDGVLVTDNGIPPPANWVNSYEDMGGDMLWGNGGQLEDEVRGRGIDGDIRPHYGMAPYTGEALYLFEVGSGQFFFFNAIDGSLLQISNQSDLKSIVDILDDPNQGLPALDIEEV</sequence>
<gene>
    <name evidence="1" type="ORF">BN869_000007777_1</name>
</gene>
<accession>A0A0B7K3F3</accession>
<reference evidence="1" key="1">
    <citation type="submission" date="2015-01" db="EMBL/GenBank/DDBJ databases">
        <authorList>
            <person name="Durling Mikael"/>
        </authorList>
    </citation>
    <scope>NUCLEOTIDE SEQUENCE</scope>
</reference>
<proteinExistence type="predicted"/>